<dbReference type="Proteomes" id="UP001597213">
    <property type="component" value="Unassembled WGS sequence"/>
</dbReference>
<evidence type="ECO:0000313" key="2">
    <source>
        <dbReference type="Proteomes" id="UP001597213"/>
    </source>
</evidence>
<keyword evidence="2" id="KW-1185">Reference proteome</keyword>
<evidence type="ECO:0000313" key="1">
    <source>
        <dbReference type="EMBL" id="MFD1883276.1"/>
    </source>
</evidence>
<gene>
    <name evidence="1" type="ORF">ACFSCT_16285</name>
</gene>
<reference evidence="2" key="1">
    <citation type="journal article" date="2019" name="Int. J. Syst. Evol. Microbiol.">
        <title>The Global Catalogue of Microorganisms (GCM) 10K type strain sequencing project: providing services to taxonomists for standard genome sequencing and annotation.</title>
        <authorList>
            <consortium name="The Broad Institute Genomics Platform"/>
            <consortium name="The Broad Institute Genome Sequencing Center for Infectious Disease"/>
            <person name="Wu L."/>
            <person name="Ma J."/>
        </authorList>
    </citation>
    <scope>NUCLEOTIDE SEQUENCE [LARGE SCALE GENOMIC DNA]</scope>
    <source>
        <strain evidence="2">CCUG 56029</strain>
    </source>
</reference>
<protein>
    <submittedName>
        <fullName evidence="1">Uncharacterized protein</fullName>
    </submittedName>
</protein>
<organism evidence="1 2">
    <name type="scientific">Paracoccus pacificus</name>
    <dbReference type="NCBI Taxonomy" id="1463598"/>
    <lineage>
        <taxon>Bacteria</taxon>
        <taxon>Pseudomonadati</taxon>
        <taxon>Pseudomonadota</taxon>
        <taxon>Alphaproteobacteria</taxon>
        <taxon>Rhodobacterales</taxon>
        <taxon>Paracoccaceae</taxon>
        <taxon>Paracoccus</taxon>
    </lineage>
</organism>
<name>A0ABW4RAS6_9RHOB</name>
<accession>A0ABW4RAS6</accession>
<sequence>MAEPVRCSHAASQQLAHDPPPAPCLTAPDFHYPALTVFIVVVKEVEKASFRINSTAKAICYMEIWRTEADDTENFIYAIARQD</sequence>
<proteinExistence type="predicted"/>
<dbReference type="RefSeq" id="WP_379144510.1">
    <property type="nucleotide sequence ID" value="NZ_JBHUEN010000046.1"/>
</dbReference>
<dbReference type="EMBL" id="JBHUEN010000046">
    <property type="protein sequence ID" value="MFD1883276.1"/>
    <property type="molecule type" value="Genomic_DNA"/>
</dbReference>
<comment type="caution">
    <text evidence="1">The sequence shown here is derived from an EMBL/GenBank/DDBJ whole genome shotgun (WGS) entry which is preliminary data.</text>
</comment>